<keyword evidence="5 6" id="KW-0560">Oxidoreductase</keyword>
<keyword evidence="4 6" id="KW-0274">FAD</keyword>
<feature type="domain" description="Acyl-CoA dehydrogenase/oxidase N-terminal" evidence="9">
    <location>
        <begin position="14"/>
        <end position="127"/>
    </location>
</feature>
<organism evidence="10 11">
    <name type="scientific">Nocardia cerradoensis</name>
    <dbReference type="NCBI Taxonomy" id="85688"/>
    <lineage>
        <taxon>Bacteria</taxon>
        <taxon>Bacillati</taxon>
        <taxon>Actinomycetota</taxon>
        <taxon>Actinomycetes</taxon>
        <taxon>Mycobacteriales</taxon>
        <taxon>Nocardiaceae</taxon>
        <taxon>Nocardia</taxon>
    </lineage>
</organism>
<dbReference type="RefSeq" id="WP_094026477.1">
    <property type="nucleotide sequence ID" value="NZ_NGAF01000010.1"/>
</dbReference>
<dbReference type="Gene3D" id="2.40.110.10">
    <property type="entry name" value="Butyryl-CoA Dehydrogenase, subunit A, domain 2"/>
    <property type="match status" value="1"/>
</dbReference>
<name>A0A231H2W6_9NOCA</name>
<proteinExistence type="inferred from homology"/>
<dbReference type="SUPFAM" id="SSF56645">
    <property type="entry name" value="Acyl-CoA dehydrogenase NM domain-like"/>
    <property type="match status" value="1"/>
</dbReference>
<dbReference type="SUPFAM" id="SSF47203">
    <property type="entry name" value="Acyl-CoA dehydrogenase C-terminal domain-like"/>
    <property type="match status" value="1"/>
</dbReference>
<reference evidence="10 11" key="1">
    <citation type="submission" date="2017-07" db="EMBL/GenBank/DDBJ databases">
        <title>First draft Genome Sequence of Nocardia cerradoensis isolated from human infection.</title>
        <authorList>
            <person name="Carrasco G."/>
        </authorList>
    </citation>
    <scope>NUCLEOTIDE SEQUENCE [LARGE SCALE GENOMIC DNA]</scope>
    <source>
        <strain evidence="10 11">CNM20130759</strain>
    </source>
</reference>
<dbReference type="InterPro" id="IPR037069">
    <property type="entry name" value="AcylCoA_DH/ox_N_sf"/>
</dbReference>
<gene>
    <name evidence="10" type="primary">mmgC_16</name>
    <name evidence="10" type="ORF">B7C42_04589</name>
</gene>
<dbReference type="PANTHER" id="PTHR43292">
    <property type="entry name" value="ACYL-COA DEHYDROGENASE"/>
    <property type="match status" value="1"/>
</dbReference>
<dbReference type="Gene3D" id="1.20.140.10">
    <property type="entry name" value="Butyryl-CoA Dehydrogenase, subunit A, domain 3"/>
    <property type="match status" value="1"/>
</dbReference>
<accession>A0A231H2W6</accession>
<evidence type="ECO:0000259" key="7">
    <source>
        <dbReference type="Pfam" id="PF00441"/>
    </source>
</evidence>
<dbReference type="PROSITE" id="PS00072">
    <property type="entry name" value="ACYL_COA_DH_1"/>
    <property type="match status" value="1"/>
</dbReference>
<dbReference type="InterPro" id="IPR009100">
    <property type="entry name" value="AcylCoA_DH/oxidase_NM_dom_sf"/>
</dbReference>
<evidence type="ECO:0000313" key="10">
    <source>
        <dbReference type="EMBL" id="OXR43167.1"/>
    </source>
</evidence>
<evidence type="ECO:0000256" key="5">
    <source>
        <dbReference type="ARBA" id="ARBA00023002"/>
    </source>
</evidence>
<keyword evidence="11" id="KW-1185">Reference proteome</keyword>
<evidence type="ECO:0000256" key="1">
    <source>
        <dbReference type="ARBA" id="ARBA00001974"/>
    </source>
</evidence>
<dbReference type="EMBL" id="NGAF01000010">
    <property type="protein sequence ID" value="OXR43167.1"/>
    <property type="molecule type" value="Genomic_DNA"/>
</dbReference>
<dbReference type="GO" id="GO:0005886">
    <property type="term" value="C:plasma membrane"/>
    <property type="evidence" value="ECO:0007669"/>
    <property type="project" value="TreeGrafter"/>
</dbReference>
<evidence type="ECO:0000313" key="11">
    <source>
        <dbReference type="Proteomes" id="UP000215506"/>
    </source>
</evidence>
<evidence type="ECO:0000259" key="9">
    <source>
        <dbReference type="Pfam" id="PF02771"/>
    </source>
</evidence>
<dbReference type="GO" id="GO:0050660">
    <property type="term" value="F:flavin adenine dinucleotide binding"/>
    <property type="evidence" value="ECO:0007669"/>
    <property type="project" value="InterPro"/>
</dbReference>
<feature type="domain" description="Acyl-CoA dehydrogenase/oxidase C-terminal" evidence="7">
    <location>
        <begin position="272"/>
        <end position="378"/>
    </location>
</feature>
<dbReference type="Pfam" id="PF02771">
    <property type="entry name" value="Acyl-CoA_dh_N"/>
    <property type="match status" value="1"/>
</dbReference>
<feature type="domain" description="Acyl-CoA oxidase/dehydrogenase middle" evidence="8">
    <location>
        <begin position="131"/>
        <end position="223"/>
    </location>
</feature>
<dbReference type="AlphaFoldDB" id="A0A231H2W6"/>
<comment type="similarity">
    <text evidence="2 6">Belongs to the acyl-CoA dehydrogenase family.</text>
</comment>
<comment type="caution">
    <text evidence="10">The sequence shown here is derived from an EMBL/GenBank/DDBJ whole genome shotgun (WGS) entry which is preliminary data.</text>
</comment>
<dbReference type="Proteomes" id="UP000215506">
    <property type="component" value="Unassembled WGS sequence"/>
</dbReference>
<dbReference type="InterPro" id="IPR006089">
    <property type="entry name" value="Acyl-CoA_DH_CS"/>
</dbReference>
<evidence type="ECO:0000256" key="2">
    <source>
        <dbReference type="ARBA" id="ARBA00009347"/>
    </source>
</evidence>
<dbReference type="Pfam" id="PF02770">
    <property type="entry name" value="Acyl-CoA_dh_M"/>
    <property type="match status" value="1"/>
</dbReference>
<dbReference type="InterPro" id="IPR013786">
    <property type="entry name" value="AcylCoA_DH/ox_N"/>
</dbReference>
<dbReference type="EC" id="1.3.99.-" evidence="10"/>
<sequence>MAAGVQRLEAAELTAEEQRLREEVREFLAERLPAGSYDIGLGIAADIDAEFSRDLGKRGWLGMALPEEYGGGGRTAVERLIVVEELLAVGAPVGWHWVADRQSGPNIAANGTHEQKEYFLPRIAKGELSFAIGMSEPESGSDLASVRTRAVRVDDGWLINGTKIWTSGALEATHILGLFRTSDERYGGLTQFIVDRRSTGLRVSPIPFIDGTRHFCEVSFTDVFVPDTMRLGDIGAGWGQNKAELVLERGGADRWMSLMPVLEHWAAHPSSADTRWAQSDVGSIAARAWAFHGLSLSIARAVDEGRSPTVEAALAKEMATRFEQECIEIVARHFGRTPDLSSPDPYESLLARAILTGPSWTIRGGTTEILRNIIAKGLIRI</sequence>
<dbReference type="PANTHER" id="PTHR43292:SF4">
    <property type="entry name" value="ACYL-COA DEHYDROGENASE FADE34"/>
    <property type="match status" value="1"/>
</dbReference>
<evidence type="ECO:0000256" key="3">
    <source>
        <dbReference type="ARBA" id="ARBA00022630"/>
    </source>
</evidence>
<dbReference type="InterPro" id="IPR052161">
    <property type="entry name" value="Mycobact_Acyl-CoA_DH"/>
</dbReference>
<dbReference type="InterPro" id="IPR036250">
    <property type="entry name" value="AcylCo_DH-like_C"/>
</dbReference>
<dbReference type="InterPro" id="IPR009075">
    <property type="entry name" value="AcylCo_DH/oxidase_C"/>
</dbReference>
<keyword evidence="3 6" id="KW-0285">Flavoprotein</keyword>
<dbReference type="Gene3D" id="1.10.540.10">
    <property type="entry name" value="Acyl-CoA dehydrogenase/oxidase, N-terminal domain"/>
    <property type="match status" value="1"/>
</dbReference>
<dbReference type="Pfam" id="PF00441">
    <property type="entry name" value="Acyl-CoA_dh_1"/>
    <property type="match status" value="1"/>
</dbReference>
<evidence type="ECO:0000256" key="6">
    <source>
        <dbReference type="RuleBase" id="RU362125"/>
    </source>
</evidence>
<dbReference type="InterPro" id="IPR046373">
    <property type="entry name" value="Acyl-CoA_Oxase/DH_mid-dom_sf"/>
</dbReference>
<evidence type="ECO:0000256" key="4">
    <source>
        <dbReference type="ARBA" id="ARBA00022827"/>
    </source>
</evidence>
<evidence type="ECO:0000259" key="8">
    <source>
        <dbReference type="Pfam" id="PF02770"/>
    </source>
</evidence>
<dbReference type="InterPro" id="IPR006091">
    <property type="entry name" value="Acyl-CoA_Oxase/DH_mid-dom"/>
</dbReference>
<dbReference type="GO" id="GO:0003995">
    <property type="term" value="F:acyl-CoA dehydrogenase activity"/>
    <property type="evidence" value="ECO:0007669"/>
    <property type="project" value="InterPro"/>
</dbReference>
<comment type="cofactor">
    <cofactor evidence="1 6">
        <name>FAD</name>
        <dbReference type="ChEBI" id="CHEBI:57692"/>
    </cofactor>
</comment>
<protein>
    <submittedName>
        <fullName evidence="10">Acyl-CoA dehydrogenase</fullName>
        <ecNumber evidence="10">1.3.99.-</ecNumber>
    </submittedName>
</protein>